<proteinExistence type="predicted"/>
<evidence type="ECO:0000313" key="2">
    <source>
        <dbReference type="Proteomes" id="UP001239111"/>
    </source>
</evidence>
<accession>A0ACC2NMU6</accession>
<dbReference type="Proteomes" id="UP001239111">
    <property type="component" value="Chromosome 3"/>
</dbReference>
<keyword evidence="2" id="KW-1185">Reference proteome</keyword>
<comment type="caution">
    <text evidence="1">The sequence shown here is derived from an EMBL/GenBank/DDBJ whole genome shotgun (WGS) entry which is preliminary data.</text>
</comment>
<protein>
    <submittedName>
        <fullName evidence="1">Uncharacterized protein</fullName>
    </submittedName>
</protein>
<name>A0ACC2NMU6_9HYME</name>
<organism evidence="1 2">
    <name type="scientific">Eretmocerus hayati</name>
    <dbReference type="NCBI Taxonomy" id="131215"/>
    <lineage>
        <taxon>Eukaryota</taxon>
        <taxon>Metazoa</taxon>
        <taxon>Ecdysozoa</taxon>
        <taxon>Arthropoda</taxon>
        <taxon>Hexapoda</taxon>
        <taxon>Insecta</taxon>
        <taxon>Pterygota</taxon>
        <taxon>Neoptera</taxon>
        <taxon>Endopterygota</taxon>
        <taxon>Hymenoptera</taxon>
        <taxon>Apocrita</taxon>
        <taxon>Proctotrupomorpha</taxon>
        <taxon>Chalcidoidea</taxon>
        <taxon>Aphelinidae</taxon>
        <taxon>Aphelininae</taxon>
        <taxon>Eretmocerus</taxon>
    </lineage>
</organism>
<dbReference type="EMBL" id="CM056743">
    <property type="protein sequence ID" value="KAJ8672193.1"/>
    <property type="molecule type" value="Genomic_DNA"/>
</dbReference>
<reference evidence="1" key="1">
    <citation type="submission" date="2023-04" db="EMBL/GenBank/DDBJ databases">
        <title>A chromosome-level genome assembly of the parasitoid wasp Eretmocerus hayati.</title>
        <authorList>
            <person name="Zhong Y."/>
            <person name="Liu S."/>
            <person name="Liu Y."/>
        </authorList>
    </citation>
    <scope>NUCLEOTIDE SEQUENCE</scope>
    <source>
        <strain evidence="1">ZJU_SS_LIU_2023</strain>
    </source>
</reference>
<sequence length="136" mass="15736">MERDNDEKEQTERVKYIYAKRPGMTGEEDKSGDGVKESTNPSIQANSGRGQSRRTGGEGIRIMLWNIAWIKNSTPKTWDHLKRYEIICLSETWLKKKEETWLDRKLGEYDITSIEASRQSWEGRPSEVTLATKKAL</sequence>
<evidence type="ECO:0000313" key="1">
    <source>
        <dbReference type="EMBL" id="KAJ8672193.1"/>
    </source>
</evidence>
<gene>
    <name evidence="1" type="ORF">QAD02_003452</name>
</gene>